<dbReference type="PROSITE" id="PS50930">
    <property type="entry name" value="HTH_LYTTR"/>
    <property type="match status" value="1"/>
</dbReference>
<dbReference type="STRING" id="86416.Clopa_0624"/>
<evidence type="ECO:0000259" key="9">
    <source>
        <dbReference type="PROSITE" id="PS50930"/>
    </source>
</evidence>
<feature type="domain" description="Response regulatory" evidence="8">
    <location>
        <begin position="3"/>
        <end position="127"/>
    </location>
</feature>
<evidence type="ECO:0000256" key="3">
    <source>
        <dbReference type="ARBA" id="ARBA00023012"/>
    </source>
</evidence>
<dbReference type="PROSITE" id="PS50110">
    <property type="entry name" value="RESPONSE_REGULATORY"/>
    <property type="match status" value="1"/>
</dbReference>
<evidence type="ECO:0000256" key="5">
    <source>
        <dbReference type="ARBA" id="ARBA00024867"/>
    </source>
</evidence>
<gene>
    <name evidence="10" type="ORF">Clopa_0624</name>
</gene>
<dbReference type="InterPro" id="IPR007492">
    <property type="entry name" value="LytTR_DNA-bd_dom"/>
</dbReference>
<dbReference type="AlphaFoldDB" id="R4K7P8"/>
<dbReference type="SUPFAM" id="SSF52172">
    <property type="entry name" value="CheY-like"/>
    <property type="match status" value="1"/>
</dbReference>
<dbReference type="OrthoDB" id="9809318at2"/>
<evidence type="ECO:0000256" key="1">
    <source>
        <dbReference type="ARBA" id="ARBA00018672"/>
    </source>
</evidence>
<keyword evidence="2" id="KW-0963">Cytoplasm</keyword>
<evidence type="ECO:0000256" key="4">
    <source>
        <dbReference type="ARBA" id="ARBA00023159"/>
    </source>
</evidence>
<dbReference type="RefSeq" id="WP_015613996.1">
    <property type="nucleotide sequence ID" value="NC_021182.1"/>
</dbReference>
<dbReference type="Gene3D" id="2.40.50.1020">
    <property type="entry name" value="LytTr DNA-binding domain"/>
    <property type="match status" value="1"/>
</dbReference>
<dbReference type="PANTHER" id="PTHR37299">
    <property type="entry name" value="TRANSCRIPTIONAL REGULATOR-RELATED"/>
    <property type="match status" value="1"/>
</dbReference>
<dbReference type="KEGG" id="cpas:Clopa_0624"/>
<comment type="function">
    <text evidence="5">May play the central regulatory role in sporulation. It may be an element of the effector pathway responsible for the activation of sporulation genes in response to nutritional stress. Spo0A may act in concert with spo0H (a sigma factor) to control the expression of some genes that are critical to the sporulation process.</text>
</comment>
<keyword evidence="11" id="KW-1185">Reference proteome</keyword>
<evidence type="ECO:0000259" key="8">
    <source>
        <dbReference type="PROSITE" id="PS50110"/>
    </source>
</evidence>
<dbReference type="GO" id="GO:0003677">
    <property type="term" value="F:DNA binding"/>
    <property type="evidence" value="ECO:0007669"/>
    <property type="project" value="InterPro"/>
</dbReference>
<proteinExistence type="predicted"/>
<feature type="modified residue" description="4-aspartylphosphate" evidence="7">
    <location>
        <position position="61"/>
    </location>
</feature>
<dbReference type="Pfam" id="PF00072">
    <property type="entry name" value="Response_reg"/>
    <property type="match status" value="1"/>
</dbReference>
<protein>
    <recommendedName>
        <fullName evidence="1">Stage 0 sporulation protein A homolog</fullName>
    </recommendedName>
</protein>
<organism evidence="10 11">
    <name type="scientific">Clostridium pasteurianum BC1</name>
    <dbReference type="NCBI Taxonomy" id="86416"/>
    <lineage>
        <taxon>Bacteria</taxon>
        <taxon>Bacillati</taxon>
        <taxon>Bacillota</taxon>
        <taxon>Clostridia</taxon>
        <taxon>Eubacteriales</taxon>
        <taxon>Clostridiaceae</taxon>
        <taxon>Clostridium</taxon>
    </lineage>
</organism>
<dbReference type="eggNOG" id="COG3279">
    <property type="taxonomic scope" value="Bacteria"/>
</dbReference>
<name>R4K7P8_CLOPA</name>
<comment type="function">
    <text evidence="6">Required for high-level post-exponential phase expression of a series of secreted proteins.</text>
</comment>
<reference evidence="10 11" key="1">
    <citation type="submission" date="2012-01" db="EMBL/GenBank/DDBJ databases">
        <title>Complete sequence of chromosome of Clostridium pasteurianum BC1.</title>
        <authorList>
            <consortium name="US DOE Joint Genome Institute"/>
            <person name="Lucas S."/>
            <person name="Han J."/>
            <person name="Lapidus A."/>
            <person name="Cheng J.-F."/>
            <person name="Goodwin L."/>
            <person name="Pitluck S."/>
            <person name="Peters L."/>
            <person name="Mikhailova N."/>
            <person name="Teshima H."/>
            <person name="Detter J.C."/>
            <person name="Han C."/>
            <person name="Tapia R."/>
            <person name="Land M."/>
            <person name="Hauser L."/>
            <person name="Kyrpides N."/>
            <person name="Ivanova N."/>
            <person name="Pagani I."/>
            <person name="Dunn J."/>
            <person name="Taghavi S."/>
            <person name="Francis A."/>
            <person name="van der Lelie D."/>
            <person name="Woyke T."/>
        </authorList>
    </citation>
    <scope>NUCLEOTIDE SEQUENCE [LARGE SCALE GENOMIC DNA]</scope>
    <source>
        <strain evidence="10 11">BC1</strain>
    </source>
</reference>
<accession>R4K7P8</accession>
<dbReference type="PATRIC" id="fig|86416.3.peg.606"/>
<dbReference type="Pfam" id="PF04397">
    <property type="entry name" value="LytTR"/>
    <property type="match status" value="1"/>
</dbReference>
<evidence type="ECO:0000256" key="2">
    <source>
        <dbReference type="ARBA" id="ARBA00022490"/>
    </source>
</evidence>
<dbReference type="InterPro" id="IPR046947">
    <property type="entry name" value="LytR-like"/>
</dbReference>
<dbReference type="EMBL" id="CP003261">
    <property type="protein sequence ID" value="AGK95670.1"/>
    <property type="molecule type" value="Genomic_DNA"/>
</dbReference>
<keyword evidence="7" id="KW-0597">Phosphoprotein</keyword>
<dbReference type="PANTHER" id="PTHR37299:SF3">
    <property type="entry name" value="STAGE 0 SPORULATION PROTEIN A HOMOLOG"/>
    <property type="match status" value="1"/>
</dbReference>
<sequence>MLSIIICEDNKIQLKQIQNIIEEELVNLKIDIFVELSTDNPGDVIDYVYKNKERSFIYFLDVDLNTDINGIELAKNIREYDLRGYIVFITSHIEFSFLTFKYKVQAFDYILKVDNSILKENIFKCLLEIQNNYKKLNADKRKAMPIKIGSKITNFNMDEILFFETTEIDHKLRMHTEKGVFEFYGKLKDIEAQVPTDYYKSHRSYLVNTSKIRAIDKKDLIIYMINDDICLVSKRYLKGLISICIL</sequence>
<evidence type="ECO:0000313" key="11">
    <source>
        <dbReference type="Proteomes" id="UP000013523"/>
    </source>
</evidence>
<feature type="domain" description="HTH LytTR-type" evidence="9">
    <location>
        <begin position="144"/>
        <end position="246"/>
    </location>
</feature>
<keyword evidence="3" id="KW-0902">Two-component regulatory system</keyword>
<dbReference type="GO" id="GO:0000156">
    <property type="term" value="F:phosphorelay response regulator activity"/>
    <property type="evidence" value="ECO:0007669"/>
    <property type="project" value="InterPro"/>
</dbReference>
<evidence type="ECO:0000256" key="7">
    <source>
        <dbReference type="PROSITE-ProRule" id="PRU00169"/>
    </source>
</evidence>
<dbReference type="HOGENOM" id="CLU_000445_14_6_9"/>
<dbReference type="Gene3D" id="3.40.50.2300">
    <property type="match status" value="1"/>
</dbReference>
<evidence type="ECO:0000256" key="6">
    <source>
        <dbReference type="ARBA" id="ARBA00037164"/>
    </source>
</evidence>
<keyword evidence="4" id="KW-0010">Activator</keyword>
<evidence type="ECO:0000313" key="10">
    <source>
        <dbReference type="EMBL" id="AGK95670.1"/>
    </source>
</evidence>
<dbReference type="SMART" id="SM00850">
    <property type="entry name" value="LytTR"/>
    <property type="match status" value="1"/>
</dbReference>
<dbReference type="SMART" id="SM00448">
    <property type="entry name" value="REC"/>
    <property type="match status" value="1"/>
</dbReference>
<dbReference type="InterPro" id="IPR011006">
    <property type="entry name" value="CheY-like_superfamily"/>
</dbReference>
<dbReference type="InterPro" id="IPR001789">
    <property type="entry name" value="Sig_transdc_resp-reg_receiver"/>
</dbReference>
<dbReference type="Proteomes" id="UP000013523">
    <property type="component" value="Chromosome"/>
</dbReference>